<name>A0ABR1SF34_9PEZI</name>
<comment type="caution">
    <text evidence="4">The sequence shown here is derived from an EMBL/GenBank/DDBJ whole genome shotgun (WGS) entry which is preliminary data.</text>
</comment>
<sequence length="334" mass="36941">MAPFAPDNDNSLAEKLQDQFRSVPVTAENDDAKLAMIQAMDRVMGFPGEKLLQQAGLLPPGDGDDSGDPEDKNKEEEKEEPFVLFDDACGTGLIAGLLQKQVSPAVLRESRFVCADLNANLVDIVKWRAERDEWKGTVETAVVDAQDTGLPANSFSHVVINFAMHIIPKPDVALREAYRLLRPNGTLAFTVWAADNTGWIPDMRSAFAALPFAETTPLMPDHVPMAVHGLDQWIDPAGLRAELASASVGFQDVRVETLEHASRIDSAEYFVGAFDMMRKWMMQSYWSEDSRRAAATDGGAIMDKVMIEHLREKHGGNGWDIKWKSVLVTCRKPS</sequence>
<dbReference type="InterPro" id="IPR029063">
    <property type="entry name" value="SAM-dependent_MTases_sf"/>
</dbReference>
<proteinExistence type="inferred from homology"/>
<accession>A0ABR1SF34</accession>
<dbReference type="InterPro" id="IPR013216">
    <property type="entry name" value="Methyltransf_11"/>
</dbReference>
<gene>
    <name evidence="4" type="ORF">PG991_002336</name>
</gene>
<feature type="domain" description="Methyltransferase type 11" evidence="3">
    <location>
        <begin position="88"/>
        <end position="189"/>
    </location>
</feature>
<organism evidence="4 5">
    <name type="scientific">Apiospora marii</name>
    <dbReference type="NCBI Taxonomy" id="335849"/>
    <lineage>
        <taxon>Eukaryota</taxon>
        <taxon>Fungi</taxon>
        <taxon>Dikarya</taxon>
        <taxon>Ascomycota</taxon>
        <taxon>Pezizomycotina</taxon>
        <taxon>Sordariomycetes</taxon>
        <taxon>Xylariomycetidae</taxon>
        <taxon>Amphisphaeriales</taxon>
        <taxon>Apiosporaceae</taxon>
        <taxon>Apiospora</taxon>
    </lineage>
</organism>
<dbReference type="CDD" id="cd02440">
    <property type="entry name" value="AdoMet_MTases"/>
    <property type="match status" value="1"/>
</dbReference>
<dbReference type="Gene3D" id="3.40.50.150">
    <property type="entry name" value="Vaccinia Virus protein VP39"/>
    <property type="match status" value="1"/>
</dbReference>
<dbReference type="PANTHER" id="PTHR43591">
    <property type="entry name" value="METHYLTRANSFERASE"/>
    <property type="match status" value="1"/>
</dbReference>
<evidence type="ECO:0000256" key="2">
    <source>
        <dbReference type="SAM" id="MobiDB-lite"/>
    </source>
</evidence>
<evidence type="ECO:0000313" key="4">
    <source>
        <dbReference type="EMBL" id="KAK8032938.1"/>
    </source>
</evidence>
<reference evidence="4 5" key="1">
    <citation type="submission" date="2023-01" db="EMBL/GenBank/DDBJ databases">
        <title>Analysis of 21 Apiospora genomes using comparative genomics revels a genus with tremendous synthesis potential of carbohydrate active enzymes and secondary metabolites.</title>
        <authorList>
            <person name="Sorensen T."/>
        </authorList>
    </citation>
    <scope>NUCLEOTIDE SEQUENCE [LARGE SCALE GENOMIC DNA]</scope>
    <source>
        <strain evidence="4 5">CBS 20057</strain>
    </source>
</reference>
<evidence type="ECO:0000313" key="5">
    <source>
        <dbReference type="Proteomes" id="UP001396898"/>
    </source>
</evidence>
<dbReference type="PANTHER" id="PTHR43591:SF24">
    <property type="entry name" value="2-METHOXY-6-POLYPRENYL-1,4-BENZOQUINOL METHYLASE, MITOCHONDRIAL"/>
    <property type="match status" value="1"/>
</dbReference>
<dbReference type="EMBL" id="JAQQWI010000006">
    <property type="protein sequence ID" value="KAK8032938.1"/>
    <property type="molecule type" value="Genomic_DNA"/>
</dbReference>
<dbReference type="Proteomes" id="UP001396898">
    <property type="component" value="Unassembled WGS sequence"/>
</dbReference>
<comment type="similarity">
    <text evidence="1">Belongs to the methyltransferase superfamily. LaeA methyltransferase family.</text>
</comment>
<keyword evidence="5" id="KW-1185">Reference proteome</keyword>
<evidence type="ECO:0000259" key="3">
    <source>
        <dbReference type="Pfam" id="PF08241"/>
    </source>
</evidence>
<protein>
    <recommendedName>
        <fullName evidence="3">Methyltransferase type 11 domain-containing protein</fullName>
    </recommendedName>
</protein>
<evidence type="ECO:0000256" key="1">
    <source>
        <dbReference type="ARBA" id="ARBA00038158"/>
    </source>
</evidence>
<feature type="region of interest" description="Disordered" evidence="2">
    <location>
        <begin position="53"/>
        <end position="80"/>
    </location>
</feature>
<dbReference type="SUPFAM" id="SSF53335">
    <property type="entry name" value="S-adenosyl-L-methionine-dependent methyltransferases"/>
    <property type="match status" value="1"/>
</dbReference>
<dbReference type="Pfam" id="PF08241">
    <property type="entry name" value="Methyltransf_11"/>
    <property type="match status" value="1"/>
</dbReference>